<comment type="similarity">
    <text evidence="1">Belongs to the NmrA-type oxidoreductase family.</text>
</comment>
<comment type="caution">
    <text evidence="4">The sequence shown here is derived from an EMBL/GenBank/DDBJ whole genome shotgun (WGS) entry which is preliminary data.</text>
</comment>
<name>A0ABR2XVN8_9PEZI</name>
<dbReference type="PANTHER" id="PTHR42748:SF28">
    <property type="entry name" value="NMRA-LIKE DOMAIN-CONTAINING PROTEIN"/>
    <property type="match status" value="1"/>
</dbReference>
<dbReference type="Gene3D" id="3.90.25.10">
    <property type="entry name" value="UDP-galactose 4-epimerase, domain 1"/>
    <property type="match status" value="1"/>
</dbReference>
<reference evidence="4 5" key="1">
    <citation type="submission" date="2024-02" db="EMBL/GenBank/DDBJ databases">
        <title>First draft genome assembly of two strains of Seiridium cardinale.</title>
        <authorList>
            <person name="Emiliani G."/>
            <person name="Scali E."/>
        </authorList>
    </citation>
    <scope>NUCLEOTIDE SEQUENCE [LARGE SCALE GENOMIC DNA]</scope>
    <source>
        <strain evidence="4 5">BM-138-000479</strain>
    </source>
</reference>
<evidence type="ECO:0000259" key="3">
    <source>
        <dbReference type="Pfam" id="PF05368"/>
    </source>
</evidence>
<organism evidence="4 5">
    <name type="scientific">Seiridium cardinale</name>
    <dbReference type="NCBI Taxonomy" id="138064"/>
    <lineage>
        <taxon>Eukaryota</taxon>
        <taxon>Fungi</taxon>
        <taxon>Dikarya</taxon>
        <taxon>Ascomycota</taxon>
        <taxon>Pezizomycotina</taxon>
        <taxon>Sordariomycetes</taxon>
        <taxon>Xylariomycetidae</taxon>
        <taxon>Amphisphaeriales</taxon>
        <taxon>Sporocadaceae</taxon>
        <taxon>Seiridium</taxon>
    </lineage>
</organism>
<dbReference type="Gene3D" id="3.40.50.720">
    <property type="entry name" value="NAD(P)-binding Rossmann-like Domain"/>
    <property type="match status" value="1"/>
</dbReference>
<dbReference type="InterPro" id="IPR051164">
    <property type="entry name" value="NmrA-like_oxidored"/>
</dbReference>
<gene>
    <name evidence="4" type="ORF">SCAR479_05688</name>
</gene>
<feature type="domain" description="NmrA-like" evidence="3">
    <location>
        <begin position="3"/>
        <end position="274"/>
    </location>
</feature>
<dbReference type="PANTHER" id="PTHR42748">
    <property type="entry name" value="NITROGEN METABOLITE REPRESSION PROTEIN NMRA FAMILY MEMBER"/>
    <property type="match status" value="1"/>
</dbReference>
<dbReference type="SUPFAM" id="SSF51735">
    <property type="entry name" value="NAD(P)-binding Rossmann-fold domains"/>
    <property type="match status" value="1"/>
</dbReference>
<dbReference type="Proteomes" id="UP001465668">
    <property type="component" value="Unassembled WGS sequence"/>
</dbReference>
<dbReference type="InterPro" id="IPR008030">
    <property type="entry name" value="NmrA-like"/>
</dbReference>
<evidence type="ECO:0000313" key="5">
    <source>
        <dbReference type="Proteomes" id="UP001465668"/>
    </source>
</evidence>
<protein>
    <submittedName>
        <fullName evidence="4">NAD(P)-binding protein</fullName>
    </submittedName>
</protein>
<dbReference type="InterPro" id="IPR036291">
    <property type="entry name" value="NAD(P)-bd_dom_sf"/>
</dbReference>
<dbReference type="Pfam" id="PF05368">
    <property type="entry name" value="NmrA"/>
    <property type="match status" value="1"/>
</dbReference>
<accession>A0ABR2XVN8</accession>
<proteinExistence type="inferred from homology"/>
<evidence type="ECO:0000256" key="1">
    <source>
        <dbReference type="ARBA" id="ARBA00006328"/>
    </source>
</evidence>
<keyword evidence="5" id="KW-1185">Reference proteome</keyword>
<evidence type="ECO:0000256" key="2">
    <source>
        <dbReference type="ARBA" id="ARBA00022857"/>
    </source>
</evidence>
<dbReference type="EMBL" id="JARVKM010000020">
    <property type="protein sequence ID" value="KAK9777640.1"/>
    <property type="molecule type" value="Genomic_DNA"/>
</dbReference>
<keyword evidence="2" id="KW-0521">NADP</keyword>
<sequence length="317" mass="34231">MPTIAVLGATGIQGGSIIRQLQKSSTWTIRGLTRNTSSDKAKALNIEVVAADVNNEASLVQAFKGVDAIFAVTSFWESMPTLGRDGAGEEEAQQLKNIANAAQKIPTLKHYIVSALPPADKMTGGKLKVPHLDYKQKALDWMKEATPDLYRKTSQVWPGWYPTNLTALPMVKFMEVPGSYGAYLWAQPSRPDALLPIAGDIAYNFGVVVEGVLNAGEGAFGKVALCITEYLPLTDVVAAFEEVTGKRAAYAEVSDETVTKLFGDYGAEYAAQLRWSEACPDWAKVDSVNYISAKKLGIEGKLIGLKDALNSIKGQII</sequence>
<evidence type="ECO:0000313" key="4">
    <source>
        <dbReference type="EMBL" id="KAK9777640.1"/>
    </source>
</evidence>